<dbReference type="EMBL" id="AWQX01000062">
    <property type="protein sequence ID" value="EST35063.1"/>
    <property type="molecule type" value="Genomic_DNA"/>
</dbReference>
<dbReference type="STRING" id="1352936.M878_07485"/>
<keyword evidence="2" id="KW-1185">Reference proteome</keyword>
<name>V6KSQ8_STRRC</name>
<comment type="caution">
    <text evidence="1">The sequence shown here is derived from an EMBL/GenBank/DDBJ whole genome shotgun (WGS) entry which is preliminary data.</text>
</comment>
<sequence length="58" mass="6297">MLLRLAHLAATNARSLLRLLPTSDRDKDIEILACGTNCSYCNARPNRCSPATSSRPAP</sequence>
<dbReference type="Proteomes" id="UP000017984">
    <property type="component" value="Chromosome"/>
</dbReference>
<dbReference type="HOGENOM" id="CLU_2977456_0_0_11"/>
<evidence type="ECO:0000313" key="1">
    <source>
        <dbReference type="EMBL" id="EST35063.1"/>
    </source>
</evidence>
<organism evidence="1 2">
    <name type="scientific">Streptomyces roseochromogenus subsp. oscitans DS 12.976</name>
    <dbReference type="NCBI Taxonomy" id="1352936"/>
    <lineage>
        <taxon>Bacteria</taxon>
        <taxon>Bacillati</taxon>
        <taxon>Actinomycetota</taxon>
        <taxon>Actinomycetes</taxon>
        <taxon>Kitasatosporales</taxon>
        <taxon>Streptomycetaceae</taxon>
        <taxon>Streptomyces</taxon>
    </lineage>
</organism>
<protein>
    <submittedName>
        <fullName evidence="1">Uncharacterized protein</fullName>
    </submittedName>
</protein>
<reference evidence="1 2" key="1">
    <citation type="journal article" date="2014" name="Genome Announc.">
        <title>Draft Genome Sequence of Streptomyces roseochromogenes subsp. oscitans DS 12.976, Producer of the Aminocoumarin Antibiotic Clorobiocin.</title>
        <authorList>
            <person name="Ruckert C."/>
            <person name="Kalinowski J."/>
            <person name="Heide L."/>
            <person name="Apel A.K."/>
        </authorList>
    </citation>
    <scope>NUCLEOTIDE SEQUENCE [LARGE SCALE GENOMIC DNA]</scope>
    <source>
        <strain evidence="1 2">DS 12.976</strain>
    </source>
</reference>
<accession>V6KSQ8</accession>
<evidence type="ECO:0000313" key="2">
    <source>
        <dbReference type="Proteomes" id="UP000017984"/>
    </source>
</evidence>
<proteinExistence type="predicted"/>
<dbReference type="PATRIC" id="fig|1352936.5.peg.1592"/>
<dbReference type="AlphaFoldDB" id="V6KSQ8"/>
<gene>
    <name evidence="1" type="ORF">M878_07485</name>
</gene>